<gene>
    <name evidence="1" type="ORF">POCTA_138.1.T0310168</name>
</gene>
<name>A0A8S1TWL8_PAROT</name>
<evidence type="ECO:0000313" key="1">
    <source>
        <dbReference type="EMBL" id="CAD8155857.1"/>
    </source>
</evidence>
<dbReference type="PROSITE" id="PS51996">
    <property type="entry name" value="TR_MART"/>
    <property type="match status" value="1"/>
</dbReference>
<dbReference type="Proteomes" id="UP000683925">
    <property type="component" value="Unassembled WGS sequence"/>
</dbReference>
<dbReference type="OMA" id="KLEQIMC"/>
<dbReference type="PANTHER" id="PTHR45333">
    <property type="entry name" value="MEMBRANE PROTEIN-RELATED"/>
    <property type="match status" value="1"/>
</dbReference>
<keyword evidence="2" id="KW-1185">Reference proteome</keyword>
<organism evidence="1 2">
    <name type="scientific">Paramecium octaurelia</name>
    <dbReference type="NCBI Taxonomy" id="43137"/>
    <lineage>
        <taxon>Eukaryota</taxon>
        <taxon>Sar</taxon>
        <taxon>Alveolata</taxon>
        <taxon>Ciliophora</taxon>
        <taxon>Intramacronucleata</taxon>
        <taxon>Oligohymenophorea</taxon>
        <taxon>Peniculida</taxon>
        <taxon>Parameciidae</taxon>
        <taxon>Paramecium</taxon>
    </lineage>
</organism>
<dbReference type="EMBL" id="CAJJDP010000031">
    <property type="protein sequence ID" value="CAD8155857.1"/>
    <property type="molecule type" value="Genomic_DNA"/>
</dbReference>
<dbReference type="AlphaFoldDB" id="A0A8S1TWL8"/>
<comment type="caution">
    <text evidence="1">The sequence shown here is derived from an EMBL/GenBank/DDBJ whole genome shotgun (WGS) entry which is preliminary data.</text>
</comment>
<dbReference type="PANTHER" id="PTHR45333:SF1">
    <property type="entry name" value="CHROMOSOME UNDETERMINED SCAFFOLD_625, WHOLE GENOME SHOTGUN SEQUENCE"/>
    <property type="match status" value="1"/>
</dbReference>
<protein>
    <submittedName>
        <fullName evidence="1">Uncharacterized protein</fullName>
    </submittedName>
</protein>
<accession>A0A8S1TWL8</accession>
<evidence type="ECO:0000313" key="2">
    <source>
        <dbReference type="Proteomes" id="UP000683925"/>
    </source>
</evidence>
<reference evidence="1" key="1">
    <citation type="submission" date="2021-01" db="EMBL/GenBank/DDBJ databases">
        <authorList>
            <consortium name="Genoscope - CEA"/>
            <person name="William W."/>
        </authorList>
    </citation>
    <scope>NUCLEOTIDE SEQUENCE</scope>
</reference>
<dbReference type="OrthoDB" id="307044at2759"/>
<sequence>MQNNCKLLWIDKQINNQENSFFQKRLKNKIQDCSFLDSTPEALKILKNQKQDDKFIIIISGQFIYEEKEHLNDNLIVFCGQSKRHLQQFLSKNDLLVLVDSGIEEVEEIVSLNEEFLNAKEYLHQSFGQKALKQIQYYHQFEATSFRFLLINKKLEKNQQPNEELMNKEIQQFISQDIFKICQVDMQKKEEEKKKENQGKFSILEKFIYYYSRNEIYQELNKNFAESNFEKLEQIMCVLFQGYSQLQLKQLPENKLYRGISFQELEIYNNIMQDLQQSYKKKQSIFWNTLASTSTKEEVAKRFCTKPYKILFEITLNQQNPHPYFQLKDYNSEFPNEGEVILFPQFEFKVVDIYSKNGYQYVKIEQADNNFSMSLDSSKRQKYWTNKIEMDLKPKLKTICSFYQKRVDFIIKNIMQFPQEVGDLRVQLKLNLNQYFDRFLSLLRMFYNDYDNYKMNLNQLLDACNEEINFAFILENSFLKRLSKFITDVSDLLIDQFLKIIQKIFNIEDYKIQLKNIWIDYYSKYTYSTFNYQFKDIKINSLTQKTQNYPKWEIHKQDIKQIQILKYAQTDTMAYELTLHDNNKFLLFISEKIPTLVKKCVGAASTGYTDQWKPQGPALEIQNLKVADIQKSIKGNLGNSNYNLDKFKNFQPKYTQKQIIGAEAAGQLIGATIVDAFYGQVSLQQLGLSGTFLCISSVFPQSRLPLAGVGLICQVTKTIFDERASNIEKAISLGKQVVQTGLGIACLTGASSIGGMIGAPFGPPGVIGGAIIGGIIGGVASQLTSVGMDNCLKFKMAVSFNPKNKSIERNGILISPGVNPQVEFSNVPDKVQNIVIICNANQRMAWRAVVNSSIKTIKENQLVQGSLYIGPFPHESDIAFHAFGLESNDINIDTIVDEISKEKINIICYDMKKI</sequence>
<proteinExistence type="predicted"/>